<dbReference type="EMBL" id="QBLH01002821">
    <property type="protein sequence ID" value="TGZ46719.1"/>
    <property type="molecule type" value="Genomic_DNA"/>
</dbReference>
<feature type="compositionally biased region" description="Basic residues" evidence="1">
    <location>
        <begin position="21"/>
        <end position="30"/>
    </location>
</feature>
<dbReference type="AlphaFoldDB" id="A0A4S2KFX4"/>
<comment type="caution">
    <text evidence="2">The sequence shown here is derived from an EMBL/GenBank/DDBJ whole genome shotgun (WGS) entry which is preliminary data.</text>
</comment>
<dbReference type="Proteomes" id="UP000310200">
    <property type="component" value="Unassembled WGS sequence"/>
</dbReference>
<proteinExistence type="predicted"/>
<sequence length="204" mass="22838">MNGGNDSDWFPYFEKAERIALRPRQKRNKRNPPENPFLGEPHKQLVEVGRLIRTSAASLQLSHRVTTLLKASAFLILSRSPTSAAERPDKTISKQRTLLRKGPPGPLLFINLNFLDEAFEGPNREKSFLTYFTVFLRRSSAKSYQLSTIWPPFCSAEEMANGEDGVVIYYITCGSLGYCAEASCLSGEGTAEEEATVYLLNQNP</sequence>
<accession>A0A4S2KFX4</accession>
<keyword evidence="3" id="KW-1185">Reference proteome</keyword>
<organism evidence="2 3">
    <name type="scientific">Temnothorax longispinosus</name>
    <dbReference type="NCBI Taxonomy" id="300112"/>
    <lineage>
        <taxon>Eukaryota</taxon>
        <taxon>Metazoa</taxon>
        <taxon>Ecdysozoa</taxon>
        <taxon>Arthropoda</taxon>
        <taxon>Hexapoda</taxon>
        <taxon>Insecta</taxon>
        <taxon>Pterygota</taxon>
        <taxon>Neoptera</taxon>
        <taxon>Endopterygota</taxon>
        <taxon>Hymenoptera</taxon>
        <taxon>Apocrita</taxon>
        <taxon>Aculeata</taxon>
        <taxon>Formicoidea</taxon>
        <taxon>Formicidae</taxon>
        <taxon>Myrmicinae</taxon>
        <taxon>Temnothorax</taxon>
    </lineage>
</organism>
<name>A0A4S2KFX4_9HYME</name>
<reference evidence="2 3" key="1">
    <citation type="journal article" date="2019" name="Philos. Trans. R. Soc. Lond., B, Biol. Sci.">
        <title>Ant behaviour and brain gene expression of defending hosts depend on the ecological success of the intruding social parasite.</title>
        <authorList>
            <person name="Kaur R."/>
            <person name="Stoldt M."/>
            <person name="Jongepier E."/>
            <person name="Feldmeyer B."/>
            <person name="Menzel F."/>
            <person name="Bornberg-Bauer E."/>
            <person name="Foitzik S."/>
        </authorList>
    </citation>
    <scope>NUCLEOTIDE SEQUENCE [LARGE SCALE GENOMIC DNA]</scope>
    <source>
        <tissue evidence="2">Whole body</tissue>
    </source>
</reference>
<evidence type="ECO:0000313" key="3">
    <source>
        <dbReference type="Proteomes" id="UP000310200"/>
    </source>
</evidence>
<evidence type="ECO:0000256" key="1">
    <source>
        <dbReference type="SAM" id="MobiDB-lite"/>
    </source>
</evidence>
<feature type="region of interest" description="Disordered" evidence="1">
    <location>
        <begin position="21"/>
        <end position="40"/>
    </location>
</feature>
<protein>
    <submittedName>
        <fullName evidence="2">Uncharacterized protein</fullName>
    </submittedName>
</protein>
<gene>
    <name evidence="2" type="ORF">DBV15_10803</name>
</gene>
<evidence type="ECO:0000313" key="2">
    <source>
        <dbReference type="EMBL" id="TGZ46719.1"/>
    </source>
</evidence>